<organism evidence="1 2">
    <name type="scientific">Brevundimonas phage vB_BpoS-Marchewka</name>
    <dbReference type="NCBI Taxonomy" id="2948604"/>
    <lineage>
        <taxon>Viruses</taxon>
        <taxon>Duplodnaviria</taxon>
        <taxon>Heunggongvirae</taxon>
        <taxon>Uroviricota</taxon>
        <taxon>Caudoviricetes</taxon>
        <taxon>Jeanschmidtviridae</taxon>
        <taxon>Marchewkavirus</taxon>
        <taxon>Marchewkavirus marchewka</taxon>
    </lineage>
</organism>
<dbReference type="PANTHER" id="PTHR21174:SF0">
    <property type="entry name" value="HD PHOSPHOHYDROLASE FAMILY PROTEIN-RELATED"/>
    <property type="match status" value="1"/>
</dbReference>
<reference evidence="1" key="1">
    <citation type="submission" date="2022-04" db="EMBL/GenBank/DDBJ databases">
        <authorList>
            <person name="Friedrich I."/>
            <person name="Schneider D."/>
            <person name="Poehlein A."/>
            <person name="Hertel R."/>
            <person name="Daniel R."/>
        </authorList>
    </citation>
    <scope>NUCLEOTIDE SEQUENCE</scope>
</reference>
<accession>A0A9E7N4G8</accession>
<name>A0A9E7N4G8_9CAUD</name>
<protein>
    <submittedName>
        <fullName evidence="1">HD phosphohydrolase</fullName>
    </submittedName>
</protein>
<keyword evidence="2" id="KW-1185">Reference proteome</keyword>
<sequence>MNLTQLELLRLYDEPHRRYHSVFHVLEMLEMHDSGATRGLRVLGYRKPYFPDHLEVIFRTAVAAHDCVYQIGREKGWNERQSLEAWRAKGLFVQPEIAEALILVTIHHNPDEFQHNDPSVRHMIRHMVDLDMAPLAADPVEYDRNSENLKLEFLSGGLDPAAYEKGRRAFLQHTLEQPSIFFTEQFKPLEVQARQNMRRALEPGYGV</sequence>
<evidence type="ECO:0000313" key="1">
    <source>
        <dbReference type="EMBL" id="UTC28735.1"/>
    </source>
</evidence>
<gene>
    <name evidence="1" type="ORF">MARCHEWKA_02230</name>
</gene>
<proteinExistence type="predicted"/>
<dbReference type="EMBL" id="ON529851">
    <property type="protein sequence ID" value="UTC28735.1"/>
    <property type="molecule type" value="Genomic_DNA"/>
</dbReference>
<dbReference type="PANTHER" id="PTHR21174">
    <property type="match status" value="1"/>
</dbReference>
<dbReference type="Proteomes" id="UP001056634">
    <property type="component" value="Segment"/>
</dbReference>
<dbReference type="InterPro" id="IPR009218">
    <property type="entry name" value="HD_phosphohydro"/>
</dbReference>
<evidence type="ECO:0000313" key="2">
    <source>
        <dbReference type="Proteomes" id="UP001056634"/>
    </source>
</evidence>